<dbReference type="AlphaFoldDB" id="A0A401GJI5"/>
<feature type="compositionally biased region" description="Polar residues" evidence="1">
    <location>
        <begin position="17"/>
        <end position="29"/>
    </location>
</feature>
<dbReference type="RefSeq" id="XP_027613236.1">
    <property type="nucleotide sequence ID" value="XM_027757435.1"/>
</dbReference>
<evidence type="ECO:0000313" key="2">
    <source>
        <dbReference type="EMBL" id="GBE82323.1"/>
    </source>
</evidence>
<feature type="region of interest" description="Disordered" evidence="1">
    <location>
        <begin position="1"/>
        <end position="29"/>
    </location>
</feature>
<protein>
    <submittedName>
        <fullName evidence="2">Uncharacterized protein</fullName>
    </submittedName>
</protein>
<evidence type="ECO:0000256" key="1">
    <source>
        <dbReference type="SAM" id="MobiDB-lite"/>
    </source>
</evidence>
<dbReference type="Proteomes" id="UP000287166">
    <property type="component" value="Unassembled WGS sequence"/>
</dbReference>
<proteinExistence type="predicted"/>
<reference evidence="2 3" key="1">
    <citation type="journal article" date="2018" name="Sci. Rep.">
        <title>Genome sequence of the cauliflower mushroom Sparassis crispa (Hanabiratake) and its association with beneficial usage.</title>
        <authorList>
            <person name="Kiyama R."/>
            <person name="Furutani Y."/>
            <person name="Kawaguchi K."/>
            <person name="Nakanishi T."/>
        </authorList>
    </citation>
    <scope>NUCLEOTIDE SEQUENCE [LARGE SCALE GENOMIC DNA]</scope>
</reference>
<dbReference type="InParanoid" id="A0A401GJI5"/>
<comment type="caution">
    <text evidence="2">The sequence shown here is derived from an EMBL/GenBank/DDBJ whole genome shotgun (WGS) entry which is preliminary data.</text>
</comment>
<evidence type="ECO:0000313" key="3">
    <source>
        <dbReference type="Proteomes" id="UP000287166"/>
    </source>
</evidence>
<gene>
    <name evidence="2" type="ORF">SCP_0407070</name>
</gene>
<sequence>MVPFPLPPPSRPDIPYSRTSSPSLQTDSSDAVVTGVELMISGLNRTSVQSAHAHFSQLLSDYNLANPTQALPPLQIHPGDPHNAVDYVFIALQPALSSDLRPDILEHVRKILDGRSSLHAAWRTGSGPDRTRRVMFIMNNEQHARGMQPRLEKWLNDCDIAYQTCILSKPSAGSFRITFDILNPVHVAQLLDQPPIFDRRTYPATQSRSITPIYGLQVAVAGCGEFQGIEGRINAYIRCRYGGDAIAFSQMAMDGEVYTVVLKDWGTTSCLLSDPFEFLSDFSIPRFITLSQPILLYLLNSAGVPLNPAYLSRSSPAAASDQRNLQAQIDVLRQQGVETVHTFNEVLKQQHSLISAMQSQGTHIMSAVSMVASSVNVSTQLSSLEQDRHVVPLLIMPRSHDHAMPLGRCQYSNSMIPTGDLSEASHTRFETRAPIPL</sequence>
<accession>A0A401GJI5</accession>
<dbReference type="EMBL" id="BFAD01000004">
    <property type="protein sequence ID" value="GBE82323.1"/>
    <property type="molecule type" value="Genomic_DNA"/>
</dbReference>
<feature type="compositionally biased region" description="Pro residues" evidence="1">
    <location>
        <begin position="1"/>
        <end position="12"/>
    </location>
</feature>
<organism evidence="2 3">
    <name type="scientific">Sparassis crispa</name>
    <dbReference type="NCBI Taxonomy" id="139825"/>
    <lineage>
        <taxon>Eukaryota</taxon>
        <taxon>Fungi</taxon>
        <taxon>Dikarya</taxon>
        <taxon>Basidiomycota</taxon>
        <taxon>Agaricomycotina</taxon>
        <taxon>Agaricomycetes</taxon>
        <taxon>Polyporales</taxon>
        <taxon>Sparassidaceae</taxon>
        <taxon>Sparassis</taxon>
    </lineage>
</organism>
<dbReference type="GeneID" id="38779240"/>
<dbReference type="OrthoDB" id="2940018at2759"/>
<name>A0A401GJI5_9APHY</name>
<keyword evidence="3" id="KW-1185">Reference proteome</keyword>